<dbReference type="SUPFAM" id="SSF81296">
    <property type="entry name" value="E set domains"/>
    <property type="match status" value="1"/>
</dbReference>
<dbReference type="AlphaFoldDB" id="A0A7U7G6P9"/>
<dbReference type="Pfam" id="PF17655">
    <property type="entry name" value="IRK_C"/>
    <property type="match status" value="1"/>
</dbReference>
<evidence type="ECO:0000256" key="3">
    <source>
        <dbReference type="ARBA" id="ARBA00022538"/>
    </source>
</evidence>
<feature type="region of interest" description="Disordered" evidence="11">
    <location>
        <begin position="304"/>
        <end position="327"/>
    </location>
</feature>
<dbReference type="Pfam" id="PF07885">
    <property type="entry name" value="Ion_trans_2"/>
    <property type="match status" value="1"/>
</dbReference>
<dbReference type="PANTHER" id="PTHR11767">
    <property type="entry name" value="INWARD RECTIFIER POTASSIUM CHANNEL"/>
    <property type="match status" value="1"/>
</dbReference>
<keyword evidence="6" id="KW-0630">Potassium</keyword>
<keyword evidence="3" id="KW-0633">Potassium transport</keyword>
<organism evidence="15 16">
    <name type="scientific">Parasaccharibacter apium</name>
    <dbReference type="NCBI Taxonomy" id="1510841"/>
    <lineage>
        <taxon>Bacteria</taxon>
        <taxon>Pseudomonadati</taxon>
        <taxon>Pseudomonadota</taxon>
        <taxon>Alphaproteobacteria</taxon>
        <taxon>Acetobacterales</taxon>
        <taxon>Acetobacteraceae</taxon>
        <taxon>Parasaccharibacter</taxon>
    </lineage>
</organism>
<keyword evidence="7 12" id="KW-1133">Transmembrane helix</keyword>
<comment type="subcellular location">
    <subcellularLocation>
        <location evidence="1">Membrane</location>
        <topology evidence="1">Multi-pass membrane protein</topology>
    </subcellularLocation>
</comment>
<dbReference type="GO" id="GO:0034765">
    <property type="term" value="P:regulation of monoatomic ion transmembrane transport"/>
    <property type="evidence" value="ECO:0007669"/>
    <property type="project" value="TreeGrafter"/>
</dbReference>
<protein>
    <submittedName>
        <fullName evidence="15">ATP-sensitive potassium channel protein</fullName>
    </submittedName>
</protein>
<dbReference type="RefSeq" id="WP_052349113.1">
    <property type="nucleotide sequence ID" value="NZ_CBLY010000006.1"/>
</dbReference>
<sequence length="327" mass="36335">MHLKLPETLLHQHKTAPQTPGLSLLSQDNILNIVTRRKTKGRLLGDMYHNCLTMGWLPFFATMTAAYLLLNLLFSVGFYLVPHGLSNVHSGNFWGDFFFSAQTLSTVGYGYIYPQSPAANALATFEMLVGVISTAIITGLVFARFSRPQARVLFSSIVTIFQEGENLKLNFRLGNLRNTPLMNTSVEAILARTRCDENGHTSLQLEILPLVYNHFPVFPVSLSFTHHITESSPLHGLDKAALEEQQARIFLIFNATDPVSAQDVFAHHTYMAQDMLYGARFVSLLRASGQGLMEVDFSLFHTTSPDPLPARDEEPITVTDETSAGTD</sequence>
<dbReference type="GO" id="GO:0005242">
    <property type="term" value="F:inward rectifier potassium channel activity"/>
    <property type="evidence" value="ECO:0007669"/>
    <property type="project" value="InterPro"/>
</dbReference>
<dbReference type="SUPFAM" id="SSF81324">
    <property type="entry name" value="Voltage-gated potassium channels"/>
    <property type="match status" value="1"/>
</dbReference>
<gene>
    <name evidence="15" type="ORF">SACS_1471</name>
</gene>
<feature type="transmembrane region" description="Helical" evidence="12">
    <location>
        <begin position="118"/>
        <end position="143"/>
    </location>
</feature>
<evidence type="ECO:0000256" key="4">
    <source>
        <dbReference type="ARBA" id="ARBA00022692"/>
    </source>
</evidence>
<feature type="domain" description="Inward rectifier potassium channel C-terminal" evidence="14">
    <location>
        <begin position="152"/>
        <end position="305"/>
    </location>
</feature>
<evidence type="ECO:0000256" key="12">
    <source>
        <dbReference type="SAM" id="Phobius"/>
    </source>
</evidence>
<dbReference type="GO" id="GO:1990573">
    <property type="term" value="P:potassium ion import across plasma membrane"/>
    <property type="evidence" value="ECO:0007669"/>
    <property type="project" value="TreeGrafter"/>
</dbReference>
<feature type="domain" description="Potassium channel" evidence="13">
    <location>
        <begin position="68"/>
        <end position="145"/>
    </location>
</feature>
<evidence type="ECO:0000256" key="9">
    <source>
        <dbReference type="ARBA" id="ARBA00023136"/>
    </source>
</evidence>
<dbReference type="InterPro" id="IPR016449">
    <property type="entry name" value="K_chnl_inward-rec_Kir"/>
</dbReference>
<evidence type="ECO:0000259" key="14">
    <source>
        <dbReference type="Pfam" id="PF17655"/>
    </source>
</evidence>
<evidence type="ECO:0000259" key="13">
    <source>
        <dbReference type="Pfam" id="PF07885"/>
    </source>
</evidence>
<keyword evidence="9 12" id="KW-0472">Membrane</keyword>
<evidence type="ECO:0000256" key="1">
    <source>
        <dbReference type="ARBA" id="ARBA00004141"/>
    </source>
</evidence>
<reference evidence="15 16" key="1">
    <citation type="journal article" date="2014" name="Genome Biol. Evol.">
        <title>Acetic acid bacteria genomes reveal functional traits for adaptation to life in insect guts.</title>
        <authorList>
            <person name="Chouaia B."/>
            <person name="Gaiarsa S."/>
            <person name="Crotti E."/>
            <person name="Comandatore F."/>
            <person name="Degli Esposti M."/>
            <person name="Ricci I."/>
            <person name="Alma A."/>
            <person name="Favia G."/>
            <person name="Bandi C."/>
            <person name="Daffonchio D."/>
        </authorList>
    </citation>
    <scope>NUCLEOTIDE SEQUENCE [LARGE SCALE GENOMIC DNA]</scope>
    <source>
        <strain evidence="16">AM169</strain>
    </source>
</reference>
<accession>A0A7U7G6P9</accession>
<evidence type="ECO:0000256" key="8">
    <source>
        <dbReference type="ARBA" id="ARBA00023065"/>
    </source>
</evidence>
<dbReference type="GO" id="GO:0005886">
    <property type="term" value="C:plasma membrane"/>
    <property type="evidence" value="ECO:0007669"/>
    <property type="project" value="TreeGrafter"/>
</dbReference>
<dbReference type="InterPro" id="IPR013099">
    <property type="entry name" value="K_chnl_dom"/>
</dbReference>
<dbReference type="InterPro" id="IPR041647">
    <property type="entry name" value="IRK_C"/>
</dbReference>
<feature type="transmembrane region" description="Helical" evidence="12">
    <location>
        <begin position="93"/>
        <end position="112"/>
    </location>
</feature>
<name>A0A7U7G6P9_9PROT</name>
<evidence type="ECO:0000313" key="15">
    <source>
        <dbReference type="EMBL" id="CDG34209.1"/>
    </source>
</evidence>
<evidence type="ECO:0000256" key="6">
    <source>
        <dbReference type="ARBA" id="ARBA00022958"/>
    </source>
</evidence>
<comment type="caution">
    <text evidence="15">The sequence shown here is derived from an EMBL/GenBank/DDBJ whole genome shotgun (WGS) entry which is preliminary data.</text>
</comment>
<evidence type="ECO:0000313" key="16">
    <source>
        <dbReference type="Proteomes" id="UP000027590"/>
    </source>
</evidence>
<keyword evidence="5" id="KW-0851">Voltage-gated channel</keyword>
<keyword evidence="4 12" id="KW-0812">Transmembrane</keyword>
<keyword evidence="2" id="KW-0813">Transport</keyword>
<evidence type="ECO:0000256" key="7">
    <source>
        <dbReference type="ARBA" id="ARBA00022989"/>
    </source>
</evidence>
<dbReference type="InterPro" id="IPR014756">
    <property type="entry name" value="Ig_E-set"/>
</dbReference>
<keyword evidence="8" id="KW-0406">Ion transport</keyword>
<dbReference type="Gene3D" id="1.10.287.70">
    <property type="match status" value="1"/>
</dbReference>
<proteinExistence type="predicted"/>
<evidence type="ECO:0000256" key="5">
    <source>
        <dbReference type="ARBA" id="ARBA00022882"/>
    </source>
</evidence>
<evidence type="ECO:0000256" key="10">
    <source>
        <dbReference type="ARBA" id="ARBA00023303"/>
    </source>
</evidence>
<dbReference type="EMBL" id="CBLY010000006">
    <property type="protein sequence ID" value="CDG34209.1"/>
    <property type="molecule type" value="Genomic_DNA"/>
</dbReference>
<keyword evidence="10 15" id="KW-0407">Ion channel</keyword>
<feature type="transmembrane region" description="Helical" evidence="12">
    <location>
        <begin position="56"/>
        <end position="81"/>
    </location>
</feature>
<dbReference type="Proteomes" id="UP000027590">
    <property type="component" value="Unassembled WGS sequence"/>
</dbReference>
<dbReference type="Gene3D" id="2.60.40.1400">
    <property type="entry name" value="G protein-activated inward rectifier potassium channel 1"/>
    <property type="match status" value="1"/>
</dbReference>
<dbReference type="PRINTS" id="PR01320">
    <property type="entry name" value="KIRCHANNEL"/>
</dbReference>
<dbReference type="InterPro" id="IPR013518">
    <property type="entry name" value="K_chnl_inward-rec_Kir_cyto"/>
</dbReference>
<reference evidence="15 16" key="2">
    <citation type="journal article" date="2014" name="PLoS ONE">
        <title>Evolution of mitochondria reconstructed from the energy metabolism of living bacteria.</title>
        <authorList>
            <person name="Degli Esposti M."/>
            <person name="Chouaia B."/>
            <person name="Comandatore F."/>
            <person name="Crotti E."/>
            <person name="Sassera D."/>
            <person name="Lievens P.M."/>
            <person name="Daffonchio D."/>
            <person name="Bandi C."/>
        </authorList>
    </citation>
    <scope>NUCLEOTIDE SEQUENCE [LARGE SCALE GENOMIC DNA]</scope>
    <source>
        <strain evidence="16">AM169</strain>
    </source>
</reference>
<dbReference type="GO" id="GO:0034702">
    <property type="term" value="C:monoatomic ion channel complex"/>
    <property type="evidence" value="ECO:0007669"/>
    <property type="project" value="UniProtKB-KW"/>
</dbReference>
<evidence type="ECO:0000256" key="11">
    <source>
        <dbReference type="SAM" id="MobiDB-lite"/>
    </source>
</evidence>
<dbReference type="PANTHER" id="PTHR11767:SF102">
    <property type="entry name" value="INWARDLY RECTIFYING POTASSIUM CHANNEL 1, ISOFORM F"/>
    <property type="match status" value="1"/>
</dbReference>
<evidence type="ECO:0000256" key="2">
    <source>
        <dbReference type="ARBA" id="ARBA00022448"/>
    </source>
</evidence>